<dbReference type="Proteomes" id="UP000184226">
    <property type="component" value="Unassembled WGS sequence"/>
</dbReference>
<reference evidence="9 10" key="1">
    <citation type="submission" date="2016-11" db="EMBL/GenBank/DDBJ databases">
        <authorList>
            <person name="Jaros S."/>
            <person name="Januszkiewicz K."/>
            <person name="Wedrychowicz H."/>
        </authorList>
    </citation>
    <scope>NUCLEOTIDE SEQUENCE [LARGE SCALE GENOMIC DNA]</scope>
    <source>
        <strain evidence="9 10">CGMCC 1.10190</strain>
    </source>
</reference>
<keyword evidence="3 7" id="KW-0997">Cell inner membrane</keyword>
<keyword evidence="2" id="KW-1003">Cell membrane</keyword>
<feature type="transmembrane region" description="Helical" evidence="7">
    <location>
        <begin position="317"/>
        <end position="350"/>
    </location>
</feature>
<feature type="transmembrane region" description="Helical" evidence="7">
    <location>
        <begin position="245"/>
        <end position="263"/>
    </location>
</feature>
<feature type="transmembrane region" description="Helical" evidence="7">
    <location>
        <begin position="275"/>
        <end position="297"/>
    </location>
</feature>
<accession>A0A1M5VFS7</accession>
<dbReference type="AlphaFoldDB" id="A0A1M5VFS7"/>
<keyword evidence="10" id="KW-1185">Reference proteome</keyword>
<evidence type="ECO:0000256" key="6">
    <source>
        <dbReference type="ARBA" id="ARBA00023136"/>
    </source>
</evidence>
<comment type="subcellular location">
    <subcellularLocation>
        <location evidence="1 7">Cell inner membrane</location>
        <topology evidence="1 7">Multi-pass membrane protein</topology>
    </subcellularLocation>
</comment>
<evidence type="ECO:0000313" key="9">
    <source>
        <dbReference type="EMBL" id="SHH74080.1"/>
    </source>
</evidence>
<feature type="transmembrane region" description="Helical" evidence="7">
    <location>
        <begin position="47"/>
        <end position="69"/>
    </location>
</feature>
<dbReference type="PANTHER" id="PTHR33362:SF2">
    <property type="entry name" value="TRAP TRANSPORTER LARGE PERMEASE PROTEIN"/>
    <property type="match status" value="1"/>
</dbReference>
<evidence type="ECO:0000313" key="10">
    <source>
        <dbReference type="Proteomes" id="UP000184226"/>
    </source>
</evidence>
<keyword evidence="6 7" id="KW-0472">Membrane</keyword>
<comment type="subunit">
    <text evidence="7">The complex comprises the extracytoplasmic solute receptor protein and the two transmembrane proteins.</text>
</comment>
<dbReference type="InterPro" id="IPR004681">
    <property type="entry name" value="TRAP_DctM"/>
</dbReference>
<keyword evidence="5 7" id="KW-1133">Transmembrane helix</keyword>
<dbReference type="RefSeq" id="WP_073103022.1">
    <property type="nucleotide sequence ID" value="NZ_FQXE01000004.1"/>
</dbReference>
<organism evidence="9 10">
    <name type="scientific">Pollutimonas bauzanensis</name>
    <dbReference type="NCBI Taxonomy" id="658167"/>
    <lineage>
        <taxon>Bacteria</taxon>
        <taxon>Pseudomonadati</taxon>
        <taxon>Pseudomonadota</taxon>
        <taxon>Betaproteobacteria</taxon>
        <taxon>Burkholderiales</taxon>
        <taxon>Alcaligenaceae</taxon>
        <taxon>Pollutimonas</taxon>
    </lineage>
</organism>
<evidence type="ECO:0000256" key="1">
    <source>
        <dbReference type="ARBA" id="ARBA00004429"/>
    </source>
</evidence>
<feature type="domain" description="TRAP C4-dicarboxylate transport system permease DctM subunit" evidence="8">
    <location>
        <begin position="7"/>
        <end position="420"/>
    </location>
</feature>
<evidence type="ECO:0000256" key="4">
    <source>
        <dbReference type="ARBA" id="ARBA00022692"/>
    </source>
</evidence>
<feature type="transmembrane region" description="Helical" evidence="7">
    <location>
        <begin position="135"/>
        <end position="159"/>
    </location>
</feature>
<comment type="similarity">
    <text evidence="7">Belongs to the TRAP transporter large permease family.</text>
</comment>
<feature type="transmembrane region" description="Helical" evidence="7">
    <location>
        <begin position="400"/>
        <end position="426"/>
    </location>
</feature>
<keyword evidence="4 7" id="KW-0812">Transmembrane</keyword>
<dbReference type="PANTHER" id="PTHR33362">
    <property type="entry name" value="SIALIC ACID TRAP TRANSPORTER PERMEASE PROTEIN SIAT-RELATED"/>
    <property type="match status" value="1"/>
</dbReference>
<protein>
    <recommendedName>
        <fullName evidence="7">TRAP transporter large permease protein</fullName>
    </recommendedName>
</protein>
<feature type="transmembrane region" description="Helical" evidence="7">
    <location>
        <begin position="171"/>
        <end position="195"/>
    </location>
</feature>
<dbReference type="Pfam" id="PF06808">
    <property type="entry name" value="DctM"/>
    <property type="match status" value="1"/>
</dbReference>
<evidence type="ECO:0000256" key="5">
    <source>
        <dbReference type="ARBA" id="ARBA00022989"/>
    </source>
</evidence>
<name>A0A1M5VFS7_9BURK</name>
<keyword evidence="7" id="KW-0813">Transport</keyword>
<evidence type="ECO:0000256" key="2">
    <source>
        <dbReference type="ARBA" id="ARBA00022475"/>
    </source>
</evidence>
<dbReference type="NCBIfam" id="TIGR00786">
    <property type="entry name" value="dctM"/>
    <property type="match status" value="1"/>
</dbReference>
<evidence type="ECO:0000256" key="7">
    <source>
        <dbReference type="RuleBase" id="RU369079"/>
    </source>
</evidence>
<dbReference type="OrthoDB" id="9777699at2"/>
<dbReference type="GO" id="GO:0022857">
    <property type="term" value="F:transmembrane transporter activity"/>
    <property type="evidence" value="ECO:0007669"/>
    <property type="project" value="UniProtKB-UniRule"/>
</dbReference>
<dbReference type="GO" id="GO:0005886">
    <property type="term" value="C:plasma membrane"/>
    <property type="evidence" value="ECO:0007669"/>
    <property type="project" value="UniProtKB-SubCell"/>
</dbReference>
<dbReference type="EMBL" id="FQXE01000004">
    <property type="protein sequence ID" value="SHH74080.1"/>
    <property type="molecule type" value="Genomic_DNA"/>
</dbReference>
<dbReference type="STRING" id="658167.SAMN04488135_104367"/>
<gene>
    <name evidence="9" type="ORF">SAMN04488135_104367</name>
</gene>
<proteinExistence type="inferred from homology"/>
<evidence type="ECO:0000259" key="8">
    <source>
        <dbReference type="Pfam" id="PF06808"/>
    </source>
</evidence>
<comment type="function">
    <text evidence="7">Part of the tripartite ATP-independent periplasmic (TRAP) transport system.</text>
</comment>
<comment type="caution">
    <text evidence="7">Lacks conserved residue(s) required for the propagation of feature annotation.</text>
</comment>
<evidence type="ECO:0000256" key="3">
    <source>
        <dbReference type="ARBA" id="ARBA00022519"/>
    </source>
</evidence>
<sequence>MTLIIIFAGMLALVFLGVPILLAIASVSLTGVMVIPGLVPALMPQKAFAMLDSFSLLALPYFILAGAIMTRGGLSAGLIQFSQTIVGHIRGSLGHTAVLSCTAMANISGSSSAEAAAVGSVVIPPMKENGYRPGYAAAVVAAASTIGPIIPPSMTMIIYGSITGVSIGGLFVAGVFPGLMIAVLLMALIYGMSYLPAYPELRHTLPRASLRQILNATIKVWPALLAPVVIMGGILGGVFTATEAGVVACVYSLAVSMIWYRILRWRDLPGVLVDAAITTAMVAGVLAMAGVLGWLLSYLNFNDEVLGALKGITESRLLMLLLLTAIMLFLTMMLDGLAVVVVMVPTIVYVGTAFHIDQLQLGIIMVMITQIGGLTPPVALLLFITSSIAKIPFSEGVRAVWPFLGVLLFALLLVILVPSIATWLPYQVLKP</sequence>
<dbReference type="PIRSF" id="PIRSF006066">
    <property type="entry name" value="HI0050"/>
    <property type="match status" value="1"/>
</dbReference>
<feature type="transmembrane region" description="Helical" evidence="7">
    <location>
        <begin position="362"/>
        <end position="388"/>
    </location>
</feature>
<feature type="transmembrane region" description="Helical" evidence="7">
    <location>
        <begin position="216"/>
        <end position="239"/>
    </location>
</feature>
<dbReference type="InterPro" id="IPR010656">
    <property type="entry name" value="DctM"/>
</dbReference>